<feature type="domain" description="F-box" evidence="1">
    <location>
        <begin position="74"/>
        <end position="110"/>
    </location>
</feature>
<evidence type="ECO:0000313" key="2">
    <source>
        <dbReference type="EMBL" id="TMS32891.1"/>
    </source>
</evidence>
<keyword evidence="3" id="KW-1185">Reference proteome</keyword>
<comment type="caution">
    <text evidence="2">The sequence shown here is derived from an EMBL/GenBank/DDBJ whole genome shotgun (WGS) entry which is preliminary data.</text>
</comment>
<reference evidence="2 3" key="1">
    <citation type="journal article" date="2015" name="Genome Biol.">
        <title>Comparative genomics of Steinernema reveals deeply conserved gene regulatory networks.</title>
        <authorList>
            <person name="Dillman A.R."/>
            <person name="Macchietto M."/>
            <person name="Porter C.F."/>
            <person name="Rogers A."/>
            <person name="Williams B."/>
            <person name="Antoshechkin I."/>
            <person name="Lee M.M."/>
            <person name="Goodwin Z."/>
            <person name="Lu X."/>
            <person name="Lewis E.E."/>
            <person name="Goodrich-Blair H."/>
            <person name="Stock S.P."/>
            <person name="Adams B.J."/>
            <person name="Sternberg P.W."/>
            <person name="Mortazavi A."/>
        </authorList>
    </citation>
    <scope>NUCLEOTIDE SEQUENCE [LARGE SCALE GENOMIC DNA]</scope>
    <source>
        <strain evidence="2 3">ALL</strain>
    </source>
</reference>
<accession>A0A4U8UJN2</accession>
<dbReference type="AlphaFoldDB" id="A0A4U8UJN2"/>
<sequence length="362" mass="42104">MLLLEPEGSRLEIWWYDVKCWFARKSMPCENRLMNYIDKKRKKRETKRKLKIVEKKHAWFNANREPAIEQQNKDILLQVLRHLDYKDVLTCRLVCQALNEVISKNINIDLGLFVRSHSRNPFTNCITATTGNSPYHFTSKCETLPSLRLRQARDHLSAYQITFESGACDRTMLETLEYPICRNIKVVNWKAGFTGGHNRKRFFDTRVLQKSVAVLRIAEGSVATMEELVGFVGGPNMLTCLEVDYGGMPSFQLPDLIVELFTLGEKLQEFRFSSRYHNFDTTTGLITQLFQVFINQYTRTGEIRLPPMNYKLFYALKKYLNSQFAFGIEETIAKTFTVNLIHDRSIIVTNENHALVMSCFHV</sequence>
<gene>
    <name evidence="2" type="ORF">L596_000685</name>
</gene>
<protein>
    <recommendedName>
        <fullName evidence="1">F-box domain-containing protein</fullName>
    </recommendedName>
</protein>
<evidence type="ECO:0000259" key="1">
    <source>
        <dbReference type="SMART" id="SM00256"/>
    </source>
</evidence>
<dbReference type="Pfam" id="PF00646">
    <property type="entry name" value="F-box"/>
    <property type="match status" value="1"/>
</dbReference>
<reference evidence="2 3" key="2">
    <citation type="journal article" date="2019" name="G3 (Bethesda)">
        <title>Hybrid Assembly of the Genome of the Entomopathogenic Nematode Steinernema carpocapsae Identifies the X-Chromosome.</title>
        <authorList>
            <person name="Serra L."/>
            <person name="Macchietto M."/>
            <person name="Macias-Munoz A."/>
            <person name="McGill C.J."/>
            <person name="Rodriguez I.M."/>
            <person name="Rodriguez B."/>
            <person name="Murad R."/>
            <person name="Mortazavi A."/>
        </authorList>
    </citation>
    <scope>NUCLEOTIDE SEQUENCE [LARGE SCALE GENOMIC DNA]</scope>
    <source>
        <strain evidence="2 3">ALL</strain>
    </source>
</reference>
<dbReference type="CDD" id="cd09917">
    <property type="entry name" value="F-box_SF"/>
    <property type="match status" value="1"/>
</dbReference>
<evidence type="ECO:0000313" key="3">
    <source>
        <dbReference type="Proteomes" id="UP000298663"/>
    </source>
</evidence>
<dbReference type="EMBL" id="AZBU02000001">
    <property type="protein sequence ID" value="TMS32891.1"/>
    <property type="molecule type" value="Genomic_DNA"/>
</dbReference>
<proteinExistence type="predicted"/>
<name>A0A4U8UJN2_STECR</name>
<dbReference type="Proteomes" id="UP000298663">
    <property type="component" value="Chromosome X"/>
</dbReference>
<dbReference type="SMART" id="SM00256">
    <property type="entry name" value="FBOX"/>
    <property type="match status" value="1"/>
</dbReference>
<dbReference type="OrthoDB" id="1107553at2759"/>
<organism evidence="2 3">
    <name type="scientific">Steinernema carpocapsae</name>
    <name type="common">Entomopathogenic nematode</name>
    <dbReference type="NCBI Taxonomy" id="34508"/>
    <lineage>
        <taxon>Eukaryota</taxon>
        <taxon>Metazoa</taxon>
        <taxon>Ecdysozoa</taxon>
        <taxon>Nematoda</taxon>
        <taxon>Chromadorea</taxon>
        <taxon>Rhabditida</taxon>
        <taxon>Tylenchina</taxon>
        <taxon>Panagrolaimomorpha</taxon>
        <taxon>Strongyloidoidea</taxon>
        <taxon>Steinernematidae</taxon>
        <taxon>Steinernema</taxon>
    </lineage>
</organism>
<dbReference type="SUPFAM" id="SSF81383">
    <property type="entry name" value="F-box domain"/>
    <property type="match status" value="1"/>
</dbReference>
<dbReference type="InterPro" id="IPR036047">
    <property type="entry name" value="F-box-like_dom_sf"/>
</dbReference>
<dbReference type="EMBL" id="CM016762">
    <property type="protein sequence ID" value="TMS32891.1"/>
    <property type="molecule type" value="Genomic_DNA"/>
</dbReference>
<dbReference type="InterPro" id="IPR001810">
    <property type="entry name" value="F-box_dom"/>
</dbReference>